<feature type="domain" description="MutL C-terminal dimerisation" evidence="6">
    <location>
        <begin position="380"/>
        <end position="517"/>
    </location>
</feature>
<sequence length="561" mass="64996">MSDKIRILPNHITNQISDGEVVQRPASIVKELLENSIDAEAKSIQLILQDAGKSLIKVIDDGKGMSIKDARKSFLRYATSKIKTTDDLFRIRTMGFRGQALASIASVCQVEMQTRRKEDEIGISLFIEGNKLKGEEFVQISKGTTITIKNIFYNLPARKKQFNSNQVELRKIMDEFNRLTLAHPNIRFILFHKRNNKLKKYFDFPPASLRNRIVEVLGKKINKEMISVDEQVNSINLKGYFINPSYSNKSLRKQFIFVNNRYIKSSFLSKTVFKAFKGFFTYVNPPSYFLFFFLDPKFIDLNIHPTKNEISFKNEASIYIILYNSIKRALAPFAIKTSSPSPNLVIYANYSPLFNLNEGGSTKKLYEQIQQSKSTNNIDLCFQLYKKYIISTLHSELIIVDQHRAHKRIFYEYFLHNKNSTSQQLQFPISLFFSRIKLNLIKTIKKYLVAMGFSISFYEGRLIVNATPVEMNLHQVNDFFNTFLVKITEDRVDISSYQEILAYSIASSIAIKHGLLLTVKEMNHIIYELFYFCIEPNYTPSGEKVFITLNSNLINTQFHDF</sequence>
<evidence type="ECO:0000259" key="7">
    <source>
        <dbReference type="SMART" id="SM01340"/>
    </source>
</evidence>
<evidence type="ECO:0000256" key="3">
    <source>
        <dbReference type="ARBA" id="ARBA00022763"/>
    </source>
</evidence>
<dbReference type="InterPro" id="IPR042120">
    <property type="entry name" value="MutL_C_dimsub"/>
</dbReference>
<dbReference type="EMBL" id="CP003263">
    <property type="protein sequence ID" value="AGC67015.1"/>
    <property type="molecule type" value="Genomic_DNA"/>
</dbReference>
<dbReference type="FunFam" id="3.30.565.10:FF:000003">
    <property type="entry name" value="DNA mismatch repair endonuclease MutL"/>
    <property type="match status" value="1"/>
</dbReference>
<dbReference type="NCBIfam" id="TIGR00585">
    <property type="entry name" value="mutl"/>
    <property type="match status" value="1"/>
</dbReference>
<dbReference type="HOGENOM" id="CLU_004131_4_1_10"/>
<organism evidence="8 9">
    <name type="scientific">Candidatus Uzinura diaspidicola str. ASNER</name>
    <dbReference type="NCBI Taxonomy" id="1133592"/>
    <lineage>
        <taxon>Bacteria</taxon>
        <taxon>Pseudomonadati</taxon>
        <taxon>Bacteroidota</taxon>
        <taxon>Flavobacteriia</taxon>
        <taxon>Flavobacteriales</taxon>
        <taxon>Candidatus Uzinura</taxon>
    </lineage>
</organism>
<dbReference type="Gene3D" id="3.30.1540.20">
    <property type="entry name" value="MutL, C-terminal domain, dimerisation subdomain"/>
    <property type="match status" value="1"/>
</dbReference>
<dbReference type="InterPro" id="IPR037198">
    <property type="entry name" value="MutL_C_sf"/>
</dbReference>
<dbReference type="KEGG" id="udi:ASNER_265"/>
<dbReference type="GO" id="GO:0005524">
    <property type="term" value="F:ATP binding"/>
    <property type="evidence" value="ECO:0007669"/>
    <property type="project" value="InterPro"/>
</dbReference>
<evidence type="ECO:0000256" key="1">
    <source>
        <dbReference type="ARBA" id="ARBA00006082"/>
    </source>
</evidence>
<dbReference type="Gene3D" id="3.30.1370.100">
    <property type="entry name" value="MutL, C-terminal domain, regulatory subdomain"/>
    <property type="match status" value="1"/>
</dbReference>
<keyword evidence="9" id="KW-1185">Reference proteome</keyword>
<dbReference type="CDD" id="cd00782">
    <property type="entry name" value="MutL_Trans"/>
    <property type="match status" value="1"/>
</dbReference>
<evidence type="ECO:0000313" key="9">
    <source>
        <dbReference type="Proteomes" id="UP000011174"/>
    </source>
</evidence>
<proteinExistence type="inferred from homology"/>
<dbReference type="OrthoDB" id="9763467at2"/>
<evidence type="ECO:0000259" key="6">
    <source>
        <dbReference type="SMART" id="SM00853"/>
    </source>
</evidence>
<dbReference type="GO" id="GO:0016887">
    <property type="term" value="F:ATP hydrolysis activity"/>
    <property type="evidence" value="ECO:0007669"/>
    <property type="project" value="InterPro"/>
</dbReference>
<dbReference type="InterPro" id="IPR013507">
    <property type="entry name" value="DNA_mismatch_S5_2-like"/>
</dbReference>
<dbReference type="InterPro" id="IPR014721">
    <property type="entry name" value="Ribsml_uS5_D2-typ_fold_subgr"/>
</dbReference>
<evidence type="ECO:0000256" key="5">
    <source>
        <dbReference type="HAMAP-Rule" id="MF_00149"/>
    </source>
</evidence>
<dbReference type="STRING" id="1133592.ASNER_265"/>
<dbReference type="InterPro" id="IPR042121">
    <property type="entry name" value="MutL_C_regsub"/>
</dbReference>
<dbReference type="Proteomes" id="UP000011174">
    <property type="component" value="Chromosome"/>
</dbReference>
<dbReference type="InterPro" id="IPR002099">
    <property type="entry name" value="MutL/Mlh/PMS"/>
</dbReference>
<dbReference type="InterPro" id="IPR020667">
    <property type="entry name" value="DNA_mismatch_repair_MutL"/>
</dbReference>
<feature type="domain" description="DNA mismatch repair protein S5" evidence="7">
    <location>
        <begin position="213"/>
        <end position="331"/>
    </location>
</feature>
<keyword evidence="4 5" id="KW-0234">DNA repair</keyword>
<dbReference type="CDD" id="cd16926">
    <property type="entry name" value="HATPase_MutL-MLH-PMS-like"/>
    <property type="match status" value="1"/>
</dbReference>
<dbReference type="GO" id="GO:0140664">
    <property type="term" value="F:ATP-dependent DNA damage sensor activity"/>
    <property type="evidence" value="ECO:0007669"/>
    <property type="project" value="InterPro"/>
</dbReference>
<evidence type="ECO:0000256" key="4">
    <source>
        <dbReference type="ARBA" id="ARBA00023204"/>
    </source>
</evidence>
<dbReference type="PANTHER" id="PTHR10073:SF12">
    <property type="entry name" value="DNA MISMATCH REPAIR PROTEIN MLH1"/>
    <property type="match status" value="1"/>
</dbReference>
<accession>L7VGB6</accession>
<dbReference type="InterPro" id="IPR036890">
    <property type="entry name" value="HATPase_C_sf"/>
</dbReference>
<dbReference type="Pfam" id="PF01119">
    <property type="entry name" value="DNA_mis_repair"/>
    <property type="match status" value="1"/>
</dbReference>
<dbReference type="InterPro" id="IPR038973">
    <property type="entry name" value="MutL/Mlh/Pms-like"/>
</dbReference>
<reference evidence="8 9" key="1">
    <citation type="journal article" date="2013" name="Environ. Microbiol.">
        <title>The nutrient supplying capabilities of Uzinura, an endosymbiont of armoured scale insects.</title>
        <authorList>
            <person name="Sabree Z.L."/>
            <person name="Huang C.Y."/>
            <person name="Okusu A."/>
            <person name="Moran N.A."/>
            <person name="Normark B.B."/>
        </authorList>
    </citation>
    <scope>NUCLEOTIDE SEQUENCE [LARGE SCALE GENOMIC DNA]</scope>
    <source>
        <strain evidence="8 9">ASNER</strain>
    </source>
</reference>
<dbReference type="SUPFAM" id="SSF118116">
    <property type="entry name" value="DNA mismatch repair protein MutL"/>
    <property type="match status" value="1"/>
</dbReference>
<evidence type="ECO:0000256" key="2">
    <source>
        <dbReference type="ARBA" id="ARBA00021975"/>
    </source>
</evidence>
<dbReference type="Pfam" id="PF13589">
    <property type="entry name" value="HATPase_c_3"/>
    <property type="match status" value="1"/>
</dbReference>
<comment type="function">
    <text evidence="5">This protein is involved in the repair of mismatches in DNA. It is required for dam-dependent methyl-directed DNA mismatch repair. May act as a 'molecular matchmaker', a protein that promotes the formation of a stable complex between two or more DNA-binding proteins in an ATP-dependent manner without itself being part of a final effector complex.</text>
</comment>
<dbReference type="HAMAP" id="MF_00149">
    <property type="entry name" value="DNA_mis_repair"/>
    <property type="match status" value="1"/>
</dbReference>
<name>L7VGB6_9FLAO</name>
<dbReference type="SUPFAM" id="SSF54211">
    <property type="entry name" value="Ribosomal protein S5 domain 2-like"/>
    <property type="match status" value="1"/>
</dbReference>
<dbReference type="SMART" id="SM01340">
    <property type="entry name" value="DNA_mis_repair"/>
    <property type="match status" value="1"/>
</dbReference>
<gene>
    <name evidence="5 8" type="primary">mutL</name>
    <name evidence="8" type="ORF">ASNER_265</name>
</gene>
<keyword evidence="3 5" id="KW-0227">DNA damage</keyword>
<dbReference type="AlphaFoldDB" id="L7VGB6"/>
<dbReference type="Gene3D" id="3.30.230.10">
    <property type="match status" value="1"/>
</dbReference>
<dbReference type="SUPFAM" id="SSF55874">
    <property type="entry name" value="ATPase domain of HSP90 chaperone/DNA topoisomerase II/histidine kinase"/>
    <property type="match status" value="1"/>
</dbReference>
<dbReference type="InterPro" id="IPR020568">
    <property type="entry name" value="Ribosomal_Su5_D2-typ_SF"/>
</dbReference>
<evidence type="ECO:0000313" key="8">
    <source>
        <dbReference type="EMBL" id="AGC67015.1"/>
    </source>
</evidence>
<dbReference type="InterPro" id="IPR014790">
    <property type="entry name" value="MutL_C"/>
</dbReference>
<dbReference type="Gene3D" id="3.30.565.10">
    <property type="entry name" value="Histidine kinase-like ATPase, C-terminal domain"/>
    <property type="match status" value="1"/>
</dbReference>
<dbReference type="SMART" id="SM00853">
    <property type="entry name" value="MutL_C"/>
    <property type="match status" value="1"/>
</dbReference>
<protein>
    <recommendedName>
        <fullName evidence="2 5">DNA mismatch repair protein MutL</fullName>
    </recommendedName>
</protein>
<dbReference type="GO" id="GO:0006298">
    <property type="term" value="P:mismatch repair"/>
    <property type="evidence" value="ECO:0007669"/>
    <property type="project" value="UniProtKB-UniRule"/>
</dbReference>
<comment type="similarity">
    <text evidence="1 5">Belongs to the DNA mismatch repair MutL/HexB family.</text>
</comment>
<dbReference type="Pfam" id="PF08676">
    <property type="entry name" value="MutL_C"/>
    <property type="match status" value="1"/>
</dbReference>
<dbReference type="GO" id="GO:0030983">
    <property type="term" value="F:mismatched DNA binding"/>
    <property type="evidence" value="ECO:0007669"/>
    <property type="project" value="InterPro"/>
</dbReference>
<dbReference type="PANTHER" id="PTHR10073">
    <property type="entry name" value="DNA MISMATCH REPAIR PROTEIN MLH, PMS, MUTL"/>
    <property type="match status" value="1"/>
</dbReference>
<dbReference type="GO" id="GO:0032300">
    <property type="term" value="C:mismatch repair complex"/>
    <property type="evidence" value="ECO:0007669"/>
    <property type="project" value="InterPro"/>
</dbReference>
<dbReference type="PATRIC" id="fig|1133592.3.peg.248"/>